<evidence type="ECO:0000256" key="9">
    <source>
        <dbReference type="SAM" id="Phobius"/>
    </source>
</evidence>
<evidence type="ECO:0000313" key="16">
    <source>
        <dbReference type="Proteomes" id="UP000470404"/>
    </source>
</evidence>
<dbReference type="InterPro" id="IPR050482">
    <property type="entry name" value="Sensor_HK_TwoCompSys"/>
</dbReference>
<dbReference type="InterPro" id="IPR011712">
    <property type="entry name" value="Sig_transdc_His_kin_sub3_dim/P"/>
</dbReference>
<keyword evidence="4" id="KW-0808">Transferase</keyword>
<dbReference type="InterPro" id="IPR003594">
    <property type="entry name" value="HATPase_dom"/>
</dbReference>
<dbReference type="RefSeq" id="WP_067591392.1">
    <property type="nucleotide sequence ID" value="NZ_FOWC01000004.1"/>
</dbReference>
<dbReference type="Pfam" id="PF02518">
    <property type="entry name" value="HATPase_c"/>
    <property type="match status" value="1"/>
</dbReference>
<dbReference type="STRING" id="112413.SAMN05421854_104383"/>
<evidence type="ECO:0000256" key="8">
    <source>
        <dbReference type="ARBA" id="ARBA00023012"/>
    </source>
</evidence>
<evidence type="ECO:0000256" key="4">
    <source>
        <dbReference type="ARBA" id="ARBA00022679"/>
    </source>
</evidence>
<keyword evidence="16" id="KW-1185">Reference proteome</keyword>
<feature type="domain" description="Signal transduction histidine kinase subgroup 3 dimerisation and phosphoacceptor" evidence="11">
    <location>
        <begin position="234"/>
        <end position="301"/>
    </location>
</feature>
<comment type="catalytic activity">
    <reaction evidence="1">
        <text>ATP + protein L-histidine = ADP + protein N-phospho-L-histidine.</text>
        <dbReference type="EC" id="2.7.13.3"/>
    </reaction>
</comment>
<proteinExistence type="predicted"/>
<dbReference type="OrthoDB" id="5241729at2"/>
<evidence type="ECO:0000256" key="3">
    <source>
        <dbReference type="ARBA" id="ARBA00022553"/>
    </source>
</evidence>
<keyword evidence="5" id="KW-0547">Nucleotide-binding</keyword>
<feature type="transmembrane region" description="Helical" evidence="9">
    <location>
        <begin position="116"/>
        <end position="137"/>
    </location>
</feature>
<evidence type="ECO:0000259" key="11">
    <source>
        <dbReference type="Pfam" id="PF07730"/>
    </source>
</evidence>
<feature type="transmembrane region" description="Helical" evidence="9">
    <location>
        <begin position="170"/>
        <end position="190"/>
    </location>
</feature>
<dbReference type="GO" id="GO:0016020">
    <property type="term" value="C:membrane"/>
    <property type="evidence" value="ECO:0007669"/>
    <property type="project" value="InterPro"/>
</dbReference>
<dbReference type="CDD" id="cd16917">
    <property type="entry name" value="HATPase_UhpB-NarQ-NarX-like"/>
    <property type="match status" value="1"/>
</dbReference>
<feature type="domain" description="Histidine kinase/HSP90-like ATPase" evidence="10">
    <location>
        <begin position="337"/>
        <end position="382"/>
    </location>
</feature>
<evidence type="ECO:0000259" key="12">
    <source>
        <dbReference type="Pfam" id="PF13796"/>
    </source>
</evidence>
<dbReference type="PANTHER" id="PTHR24421:SF10">
    <property type="entry name" value="NITRATE_NITRITE SENSOR PROTEIN NARQ"/>
    <property type="match status" value="1"/>
</dbReference>
<dbReference type="Pfam" id="PF07730">
    <property type="entry name" value="HisKA_3"/>
    <property type="match status" value="1"/>
</dbReference>
<gene>
    <name evidence="13" type="ORF">G3I59_20395</name>
    <name evidence="14" type="ORF">SAMN05421854_104383</name>
</gene>
<dbReference type="EC" id="2.7.13.3" evidence="2"/>
<feature type="transmembrane region" description="Helical" evidence="9">
    <location>
        <begin position="39"/>
        <end position="66"/>
    </location>
</feature>
<dbReference type="InterPro" id="IPR025828">
    <property type="entry name" value="Put_sensor_dom"/>
</dbReference>
<evidence type="ECO:0000259" key="10">
    <source>
        <dbReference type="Pfam" id="PF02518"/>
    </source>
</evidence>
<dbReference type="Gene3D" id="3.30.565.10">
    <property type="entry name" value="Histidine kinase-like ATPase, C-terminal domain"/>
    <property type="match status" value="1"/>
</dbReference>
<dbReference type="EMBL" id="JAAGNC010000094">
    <property type="protein sequence ID" value="NEC57893.1"/>
    <property type="molecule type" value="Genomic_DNA"/>
</dbReference>
<dbReference type="AlphaFoldDB" id="A0A1I5NG25"/>
<keyword evidence="3" id="KW-0597">Phosphoprotein</keyword>
<keyword evidence="9" id="KW-0472">Membrane</keyword>
<dbReference type="GO" id="GO:0005524">
    <property type="term" value="F:ATP binding"/>
    <property type="evidence" value="ECO:0007669"/>
    <property type="project" value="UniProtKB-KW"/>
</dbReference>
<evidence type="ECO:0000256" key="6">
    <source>
        <dbReference type="ARBA" id="ARBA00022777"/>
    </source>
</evidence>
<keyword evidence="8" id="KW-0902">Two-component regulatory system</keyword>
<dbReference type="PANTHER" id="PTHR24421">
    <property type="entry name" value="NITRATE/NITRITE SENSOR PROTEIN NARX-RELATED"/>
    <property type="match status" value="1"/>
</dbReference>
<dbReference type="InterPro" id="IPR036890">
    <property type="entry name" value="HATPase_C_sf"/>
</dbReference>
<evidence type="ECO:0000256" key="7">
    <source>
        <dbReference type="ARBA" id="ARBA00022840"/>
    </source>
</evidence>
<reference evidence="13 16" key="2">
    <citation type="submission" date="2020-01" db="EMBL/GenBank/DDBJ databases">
        <title>Insect and environment-associated Actinomycetes.</title>
        <authorList>
            <person name="Currrie C."/>
            <person name="Chevrette M."/>
            <person name="Carlson C."/>
            <person name="Stubbendieck R."/>
            <person name="Wendt-Pienkowski E."/>
        </authorList>
    </citation>
    <scope>NUCLEOTIDE SEQUENCE [LARGE SCALE GENOMIC DNA]</scope>
    <source>
        <strain evidence="13 16">SID8386</strain>
    </source>
</reference>
<evidence type="ECO:0000256" key="1">
    <source>
        <dbReference type="ARBA" id="ARBA00000085"/>
    </source>
</evidence>
<dbReference type="SUPFAM" id="SSF55874">
    <property type="entry name" value="ATPase domain of HSP90 chaperone/DNA topoisomerase II/histidine kinase"/>
    <property type="match status" value="1"/>
</dbReference>
<dbReference type="Gene3D" id="1.20.5.1930">
    <property type="match status" value="1"/>
</dbReference>
<name>A0A1I5NG25_9PSEU</name>
<organism evidence="14 15">
    <name type="scientific">Amycolatopsis rubida</name>
    <dbReference type="NCBI Taxonomy" id="112413"/>
    <lineage>
        <taxon>Bacteria</taxon>
        <taxon>Bacillati</taxon>
        <taxon>Actinomycetota</taxon>
        <taxon>Actinomycetes</taxon>
        <taxon>Pseudonocardiales</taxon>
        <taxon>Pseudonocardiaceae</taxon>
        <taxon>Amycolatopsis</taxon>
    </lineage>
</organism>
<dbReference type="GO" id="GO:0046983">
    <property type="term" value="F:protein dimerization activity"/>
    <property type="evidence" value="ECO:0007669"/>
    <property type="project" value="InterPro"/>
</dbReference>
<evidence type="ECO:0000256" key="5">
    <source>
        <dbReference type="ARBA" id="ARBA00022741"/>
    </source>
</evidence>
<sequence>MPSTDAREPAAPKPWFARGGLAVLHSTALGLLAPVEVVLFALLACAASLLGVGVGVFLIPPVVYAVRAVANLQRKLHGAWTGRELPEPYLPLPEGTRFFQVFARLLADRATWRDTAWLLVDGTIGCLLTLAPLALVVDGVRGLLMPLLYPVLDDVWLGDWYVALPVDNPAVAWIAVVLGLLHFPLVLWAAPHLLKLHAALAAKFLSPSESTVLAQRVQHLTTTRDDAVGHQALELRRIERNLHDGAQARLVAMGMTLDAAAKLAERQPEAAKSLMEEAKASSVKALQELRDLVRGIQPPVLVDRGLADAVRELGMESALEMETTVDLPGRFAPAVETAAYFTVSEVLNNAMKHSGADSGKIDVHHSGGRLSITVTDYGRGGADPAKGTGLRELERRLAPLDGFLTVLSPLGGPTSVVIEIPCRPVGS</sequence>
<keyword evidence="6 14" id="KW-0418">Kinase</keyword>
<keyword evidence="9" id="KW-1133">Transmembrane helix</keyword>
<evidence type="ECO:0000313" key="14">
    <source>
        <dbReference type="EMBL" id="SFP20758.1"/>
    </source>
</evidence>
<keyword evidence="7" id="KW-0067">ATP-binding</keyword>
<feature type="domain" description="Putative sensor" evidence="12">
    <location>
        <begin position="26"/>
        <end position="205"/>
    </location>
</feature>
<dbReference type="EMBL" id="FOWC01000004">
    <property type="protein sequence ID" value="SFP20758.1"/>
    <property type="molecule type" value="Genomic_DNA"/>
</dbReference>
<evidence type="ECO:0000256" key="2">
    <source>
        <dbReference type="ARBA" id="ARBA00012438"/>
    </source>
</evidence>
<dbReference type="Proteomes" id="UP000199137">
    <property type="component" value="Unassembled WGS sequence"/>
</dbReference>
<keyword evidence="9" id="KW-0812">Transmembrane</keyword>
<dbReference type="Pfam" id="PF13796">
    <property type="entry name" value="Sensor"/>
    <property type="match status" value="1"/>
</dbReference>
<evidence type="ECO:0000313" key="13">
    <source>
        <dbReference type="EMBL" id="NEC57893.1"/>
    </source>
</evidence>
<dbReference type="Proteomes" id="UP000470404">
    <property type="component" value="Unassembled WGS sequence"/>
</dbReference>
<accession>A0A1I5NG25</accession>
<reference evidence="14 15" key="1">
    <citation type="submission" date="2016-10" db="EMBL/GenBank/DDBJ databases">
        <authorList>
            <person name="de Groot N.N."/>
        </authorList>
    </citation>
    <scope>NUCLEOTIDE SEQUENCE [LARGE SCALE GENOMIC DNA]</scope>
    <source>
        <strain evidence="14 15">DSM 44637</strain>
    </source>
</reference>
<protein>
    <recommendedName>
        <fullName evidence="2">histidine kinase</fullName>
        <ecNumber evidence="2">2.7.13.3</ecNumber>
    </recommendedName>
</protein>
<feature type="transmembrane region" description="Helical" evidence="9">
    <location>
        <begin position="15"/>
        <end position="33"/>
    </location>
</feature>
<dbReference type="GO" id="GO:0000155">
    <property type="term" value="F:phosphorelay sensor kinase activity"/>
    <property type="evidence" value="ECO:0007669"/>
    <property type="project" value="InterPro"/>
</dbReference>
<evidence type="ECO:0000313" key="15">
    <source>
        <dbReference type="Proteomes" id="UP000199137"/>
    </source>
</evidence>